<dbReference type="EMBL" id="CAXDID020000109">
    <property type="protein sequence ID" value="CAL6029316.1"/>
    <property type="molecule type" value="Genomic_DNA"/>
</dbReference>
<evidence type="ECO:0000256" key="4">
    <source>
        <dbReference type="ARBA" id="ARBA00022840"/>
    </source>
</evidence>
<evidence type="ECO:0000259" key="5">
    <source>
        <dbReference type="Pfam" id="PF13086"/>
    </source>
</evidence>
<evidence type="ECO:0000256" key="3">
    <source>
        <dbReference type="ARBA" id="ARBA00022806"/>
    </source>
</evidence>
<dbReference type="InterPro" id="IPR027417">
    <property type="entry name" value="P-loop_NTPase"/>
</dbReference>
<keyword evidence="4" id="KW-0067">ATP-binding</keyword>
<name>A0AA86PLQ7_9EUKA</name>
<keyword evidence="1" id="KW-0547">Nucleotide-binding</keyword>
<dbReference type="PANTHER" id="PTHR10887:SF495">
    <property type="entry name" value="HELICASE SENATAXIN ISOFORM X1-RELATED"/>
    <property type="match status" value="1"/>
</dbReference>
<reference evidence="7" key="1">
    <citation type="submission" date="2023-06" db="EMBL/GenBank/DDBJ databases">
        <authorList>
            <person name="Kurt Z."/>
        </authorList>
    </citation>
    <scope>NUCLEOTIDE SEQUENCE</scope>
</reference>
<evidence type="ECO:0000256" key="1">
    <source>
        <dbReference type="ARBA" id="ARBA00022741"/>
    </source>
</evidence>
<dbReference type="EMBL" id="CATOUU010000695">
    <property type="protein sequence ID" value="CAI9941731.1"/>
    <property type="molecule type" value="Genomic_DNA"/>
</dbReference>
<evidence type="ECO:0000313" key="9">
    <source>
        <dbReference type="Proteomes" id="UP001642409"/>
    </source>
</evidence>
<keyword evidence="3" id="KW-0347">Helicase</keyword>
<dbReference type="PANTHER" id="PTHR10887">
    <property type="entry name" value="DNA2/NAM7 HELICASE FAMILY"/>
    <property type="match status" value="1"/>
</dbReference>
<keyword evidence="2" id="KW-0378">Hydrolase</keyword>
<accession>A0AA86PLQ7</accession>
<keyword evidence="9" id="KW-1185">Reference proteome</keyword>
<protein>
    <submittedName>
        <fullName evidence="7">Putative</fullName>
    </submittedName>
</protein>
<evidence type="ECO:0000313" key="7">
    <source>
        <dbReference type="EMBL" id="CAI9941731.1"/>
    </source>
</evidence>
<organism evidence="7">
    <name type="scientific">Hexamita inflata</name>
    <dbReference type="NCBI Taxonomy" id="28002"/>
    <lineage>
        <taxon>Eukaryota</taxon>
        <taxon>Metamonada</taxon>
        <taxon>Diplomonadida</taxon>
        <taxon>Hexamitidae</taxon>
        <taxon>Hexamitinae</taxon>
        <taxon>Hexamita</taxon>
    </lineage>
</organism>
<dbReference type="CDD" id="cd18808">
    <property type="entry name" value="SF1_C_Upf1"/>
    <property type="match status" value="1"/>
</dbReference>
<reference evidence="8 9" key="2">
    <citation type="submission" date="2024-07" db="EMBL/GenBank/DDBJ databases">
        <authorList>
            <person name="Akdeniz Z."/>
        </authorList>
    </citation>
    <scope>NUCLEOTIDE SEQUENCE [LARGE SCALE GENOMIC DNA]</scope>
</reference>
<gene>
    <name evidence="7" type="ORF">HINF_LOCUS29376</name>
    <name evidence="8" type="ORF">HINF_LOCUS32233</name>
</gene>
<dbReference type="InterPro" id="IPR041677">
    <property type="entry name" value="DNA2/NAM7_AAA_11"/>
</dbReference>
<feature type="domain" description="DNA2/NAM7 helicase helicase" evidence="5">
    <location>
        <begin position="238"/>
        <end position="496"/>
    </location>
</feature>
<evidence type="ECO:0000259" key="6">
    <source>
        <dbReference type="Pfam" id="PF13087"/>
    </source>
</evidence>
<dbReference type="GO" id="GO:0004386">
    <property type="term" value="F:helicase activity"/>
    <property type="evidence" value="ECO:0007669"/>
    <property type="project" value="UniProtKB-KW"/>
</dbReference>
<dbReference type="FunFam" id="3.40.50.300:FF:000326">
    <property type="entry name" value="P-loop containing nucleoside triphosphate hydrolase"/>
    <property type="match status" value="1"/>
</dbReference>
<dbReference type="Pfam" id="PF13087">
    <property type="entry name" value="AAA_12"/>
    <property type="match status" value="1"/>
</dbReference>
<dbReference type="GO" id="GO:0005694">
    <property type="term" value="C:chromosome"/>
    <property type="evidence" value="ECO:0007669"/>
    <property type="project" value="UniProtKB-ARBA"/>
</dbReference>
<dbReference type="AlphaFoldDB" id="A0AA86PLQ7"/>
<sequence length="723" mass="83512">MQNQPQQFDSFREYTQNEIAIIEQSAINYPKFVDCYDNVESFQKQYSTALTIENQIQIFGNTHKTEITRNLTIIEEDDPVDALQNAYEEEDEEDNTSQTARIQLTEKLWGTVIPEQKGKLLFWYERQLQTVGVVVIDNEFITVDQSFIQAYKGKLIIRQILRKQNAETRIFEEIVQTQSKLKEKVHVYLIITEDSIPFKRMQEVIQNCCDSHKVMSQIIRGQPEEATTQVQFNNIETLNQAQNLACQNASQKNITLIQGCPGGGKTTTAAYIIKNAMPKHKRILVCAGTNVAADNLCMAMKKIGIMSTRVCAVSREQNKVANQQYSASVRPDIMDSEIHMQCLNQLQPILQSLNQKINEYRLATPNDKLYEHFFDAETGFKKNDFDAFKQYFIQPPRINFINIYSTRNEVKDKAYELYRITYSKIFKESQIIVSTCSTCGDRRFQNKNGYTQFDVCLLDESSQCIEPEQLIPIIHVSQKLVLVGDQNQLGPVIKSQNLKKSGFGLSLFQRLVNCKFPFTSLNIQYRMHPALIEYPNKKFYGGIIESGVKASDRLLPVRENNAPIVQDHFPSQMINVQNGQEEKSSQSTSYLNRQECEETVFLVNKLLNTYYITESDISIITPYAAQRHLIRNKLREKNITDIEVSSVDEFQGRENKIIIFSFVRSIKVGFTNDVKRLNVSLTRAQYQLYIICNVDCLYKDTKLKELVKFYRTKKAITNYVNNQ</sequence>
<evidence type="ECO:0000256" key="2">
    <source>
        <dbReference type="ARBA" id="ARBA00022801"/>
    </source>
</evidence>
<dbReference type="Gene3D" id="3.40.50.300">
    <property type="entry name" value="P-loop containing nucleotide triphosphate hydrolases"/>
    <property type="match status" value="2"/>
</dbReference>
<feature type="domain" description="DNA2/NAM7 helicase-like C-terminal" evidence="6">
    <location>
        <begin position="505"/>
        <end position="694"/>
    </location>
</feature>
<comment type="caution">
    <text evidence="7">The sequence shown here is derived from an EMBL/GenBank/DDBJ whole genome shotgun (WGS) entry which is preliminary data.</text>
</comment>
<dbReference type="SUPFAM" id="SSF52540">
    <property type="entry name" value="P-loop containing nucleoside triphosphate hydrolases"/>
    <property type="match status" value="1"/>
</dbReference>
<dbReference type="InterPro" id="IPR041679">
    <property type="entry name" value="DNA2/NAM7-like_C"/>
</dbReference>
<dbReference type="InterPro" id="IPR045055">
    <property type="entry name" value="DNA2/NAM7-like"/>
</dbReference>
<dbReference type="Pfam" id="PF13086">
    <property type="entry name" value="AAA_11"/>
    <property type="match status" value="1"/>
</dbReference>
<proteinExistence type="predicted"/>
<dbReference type="GO" id="GO:0016787">
    <property type="term" value="F:hydrolase activity"/>
    <property type="evidence" value="ECO:0007669"/>
    <property type="project" value="UniProtKB-KW"/>
</dbReference>
<dbReference type="Proteomes" id="UP001642409">
    <property type="component" value="Unassembled WGS sequence"/>
</dbReference>
<dbReference type="InterPro" id="IPR047187">
    <property type="entry name" value="SF1_C_Upf1"/>
</dbReference>
<evidence type="ECO:0000313" key="8">
    <source>
        <dbReference type="EMBL" id="CAL6029316.1"/>
    </source>
</evidence>
<dbReference type="GO" id="GO:0005524">
    <property type="term" value="F:ATP binding"/>
    <property type="evidence" value="ECO:0007669"/>
    <property type="project" value="UniProtKB-KW"/>
</dbReference>